<dbReference type="Pfam" id="PF05430">
    <property type="entry name" value="Methyltransf_30"/>
    <property type="match status" value="1"/>
</dbReference>
<dbReference type="AlphaFoldDB" id="A0A238XS47"/>
<reference evidence="3" key="1">
    <citation type="submission" date="2017-06" db="EMBL/GenBank/DDBJ databases">
        <authorList>
            <person name="Varghese N."/>
            <person name="Submissions S."/>
        </authorList>
    </citation>
    <scope>NUCLEOTIDE SEQUENCE [LARGE SCALE GENOMIC DNA]</scope>
    <source>
        <strain evidence="3">DSM 15668</strain>
    </source>
</reference>
<dbReference type="PANTHER" id="PTHR39963">
    <property type="entry name" value="SLL0983 PROTEIN"/>
    <property type="match status" value="1"/>
</dbReference>
<keyword evidence="3" id="KW-1185">Reference proteome</keyword>
<evidence type="ECO:0000313" key="2">
    <source>
        <dbReference type="EMBL" id="SNR61331.1"/>
    </source>
</evidence>
<dbReference type="SUPFAM" id="SSF53335">
    <property type="entry name" value="S-adenosyl-L-methionine-dependent methyltransferases"/>
    <property type="match status" value="1"/>
</dbReference>
<dbReference type="RefSeq" id="WP_245807303.1">
    <property type="nucleotide sequence ID" value="NZ_FZOB01000001.1"/>
</dbReference>
<gene>
    <name evidence="2" type="ORF">SAMN06265340_101189</name>
</gene>
<dbReference type="InterPro" id="IPR029063">
    <property type="entry name" value="SAM-dependent_MTases_sf"/>
</dbReference>
<dbReference type="InterPro" id="IPR008471">
    <property type="entry name" value="MnmC-like_methylTransf"/>
</dbReference>
<keyword evidence="2" id="KW-0489">Methyltransferase</keyword>
<organism evidence="2 3">
    <name type="scientific">Desulfurobacterium atlanticum</name>
    <dbReference type="NCBI Taxonomy" id="240169"/>
    <lineage>
        <taxon>Bacteria</taxon>
        <taxon>Pseudomonadati</taxon>
        <taxon>Aquificota</taxon>
        <taxon>Aquificia</taxon>
        <taxon>Desulfurobacteriales</taxon>
        <taxon>Desulfurobacteriaceae</taxon>
        <taxon>Desulfurobacterium</taxon>
    </lineage>
</organism>
<dbReference type="Proteomes" id="UP000198405">
    <property type="component" value="Unassembled WGS sequence"/>
</dbReference>
<sequence length="283" mass="32354">MIKEILTQDGSPTFFSEEFGEPFHSISAGAFREAEEKFIKTTKIVEIAKKREVKVFDVCFGLGFNSLLAIHRVKTCRGKISILSFEKDLNVIKKSISTNWQELNYLKPTFKELLRNRKYENIFLTLNYTDSSIKIKLFIGEGREILKSIYRHYGETFDAVFHDPFSPKVNPELWSYDFFKLIAKMVRKGGILATYSCAGHIRKALHMAGFGVKEGVAIGRKSKSTIGIKGEATQEKLIKKFIEITTTTPYRDPQLKDPPSLIKSRREGCIHILNTTLPLEVIY</sequence>
<name>A0A238XS47_9BACT</name>
<dbReference type="GO" id="GO:0032259">
    <property type="term" value="P:methylation"/>
    <property type="evidence" value="ECO:0007669"/>
    <property type="project" value="UniProtKB-KW"/>
</dbReference>
<dbReference type="GO" id="GO:0016645">
    <property type="term" value="F:oxidoreductase activity, acting on the CH-NH group of donors"/>
    <property type="evidence" value="ECO:0007669"/>
    <property type="project" value="InterPro"/>
</dbReference>
<protein>
    <submittedName>
        <fullName evidence="2">tRNA U34 5-methylaminomethyl-2-thiouridine-forming methyltransferase MnmC</fullName>
    </submittedName>
</protein>
<feature type="domain" description="MnmC-like methyltransferase" evidence="1">
    <location>
        <begin position="123"/>
        <end position="229"/>
    </location>
</feature>
<evidence type="ECO:0000259" key="1">
    <source>
        <dbReference type="Pfam" id="PF05430"/>
    </source>
</evidence>
<accession>A0A238XS47</accession>
<dbReference type="EMBL" id="FZOB01000001">
    <property type="protein sequence ID" value="SNR61331.1"/>
    <property type="molecule type" value="Genomic_DNA"/>
</dbReference>
<keyword evidence="2" id="KW-0808">Transferase</keyword>
<dbReference type="PANTHER" id="PTHR39963:SF1">
    <property type="entry name" value="MNMC-LIKE METHYLTRANSFERASE DOMAIN-CONTAINING PROTEIN"/>
    <property type="match status" value="1"/>
</dbReference>
<evidence type="ECO:0000313" key="3">
    <source>
        <dbReference type="Proteomes" id="UP000198405"/>
    </source>
</evidence>
<dbReference type="GO" id="GO:0008168">
    <property type="term" value="F:methyltransferase activity"/>
    <property type="evidence" value="ECO:0007669"/>
    <property type="project" value="UniProtKB-KW"/>
</dbReference>
<dbReference type="Gene3D" id="3.40.50.150">
    <property type="entry name" value="Vaccinia Virus protein VP39"/>
    <property type="match status" value="1"/>
</dbReference>
<proteinExistence type="predicted"/>